<dbReference type="GO" id="GO:0032040">
    <property type="term" value="C:small-subunit processome"/>
    <property type="evidence" value="ECO:0007669"/>
    <property type="project" value="TreeGrafter"/>
</dbReference>
<dbReference type="InterPro" id="IPR036322">
    <property type="entry name" value="WD40_repeat_dom_sf"/>
</dbReference>
<accession>X6P145</accession>
<dbReference type="Proteomes" id="UP000023152">
    <property type="component" value="Unassembled WGS sequence"/>
</dbReference>
<feature type="non-terminal residue" evidence="3">
    <location>
        <position position="1"/>
    </location>
</feature>
<evidence type="ECO:0000313" key="4">
    <source>
        <dbReference type="Proteomes" id="UP000023152"/>
    </source>
</evidence>
<keyword evidence="2" id="KW-0472">Membrane</keyword>
<keyword evidence="4" id="KW-1185">Reference proteome</keyword>
<evidence type="ECO:0000313" key="3">
    <source>
        <dbReference type="EMBL" id="ETO31799.1"/>
    </source>
</evidence>
<keyword evidence="2" id="KW-1133">Transmembrane helix</keyword>
<dbReference type="PROSITE" id="PS50082">
    <property type="entry name" value="WD_REPEATS_2"/>
    <property type="match status" value="2"/>
</dbReference>
<dbReference type="Pfam" id="PF00400">
    <property type="entry name" value="WD40"/>
    <property type="match status" value="2"/>
</dbReference>
<feature type="repeat" description="WD" evidence="1">
    <location>
        <begin position="69"/>
        <end position="100"/>
    </location>
</feature>
<dbReference type="Gene3D" id="2.130.10.10">
    <property type="entry name" value="YVTN repeat-like/Quinoprotein amine dehydrogenase"/>
    <property type="match status" value="1"/>
</dbReference>
<dbReference type="AlphaFoldDB" id="X6P145"/>
<evidence type="ECO:0000256" key="1">
    <source>
        <dbReference type="PROSITE-ProRule" id="PRU00221"/>
    </source>
</evidence>
<sequence>THKALRTHRGHVDAVTSVDWSPTGQEFVSGSIDGHIRIWKSTHHSKDGHKIGYSRELYKGKRMYSLQQVRWTWDDRYILSGSADGALRIWKSQRAMPLHKVNSLLFYLFAVFIFFYIFFFFGNLKINARQKAHINYCNRLKEKYQHMPEIGTIWKFRNAKVAFRKPRNGVFYKKEKDEQKKVEQLKGKLMQSKHNKRKWKKMSNLRPWADKVVQKSGIVGEAHE</sequence>
<dbReference type="InterPro" id="IPR015943">
    <property type="entry name" value="WD40/YVTN_repeat-like_dom_sf"/>
</dbReference>
<name>X6P145_RETFI</name>
<keyword evidence="1" id="KW-0853">WD repeat</keyword>
<reference evidence="3 4" key="1">
    <citation type="journal article" date="2013" name="Curr. Biol.">
        <title>The Genome of the Foraminiferan Reticulomyxa filosa.</title>
        <authorList>
            <person name="Glockner G."/>
            <person name="Hulsmann N."/>
            <person name="Schleicher M."/>
            <person name="Noegel A.A."/>
            <person name="Eichinger L."/>
            <person name="Gallinger C."/>
            <person name="Pawlowski J."/>
            <person name="Sierra R."/>
            <person name="Euteneuer U."/>
            <person name="Pillet L."/>
            <person name="Moustafa A."/>
            <person name="Platzer M."/>
            <person name="Groth M."/>
            <person name="Szafranski K."/>
            <person name="Schliwa M."/>
        </authorList>
    </citation>
    <scope>NUCLEOTIDE SEQUENCE [LARGE SCALE GENOMIC DNA]</scope>
</reference>
<feature type="repeat" description="WD" evidence="1">
    <location>
        <begin position="8"/>
        <end position="40"/>
    </location>
</feature>
<feature type="transmembrane region" description="Helical" evidence="2">
    <location>
        <begin position="104"/>
        <end position="122"/>
    </location>
</feature>
<evidence type="ECO:0000256" key="2">
    <source>
        <dbReference type="SAM" id="Phobius"/>
    </source>
</evidence>
<dbReference type="SUPFAM" id="SSF50978">
    <property type="entry name" value="WD40 repeat-like"/>
    <property type="match status" value="1"/>
</dbReference>
<dbReference type="GO" id="GO:0000462">
    <property type="term" value="P:maturation of SSU-rRNA from tricistronic rRNA transcript (SSU-rRNA, 5.8S rRNA, LSU-rRNA)"/>
    <property type="evidence" value="ECO:0007669"/>
    <property type="project" value="TreeGrafter"/>
</dbReference>
<dbReference type="OrthoDB" id="10249065at2759"/>
<protein>
    <submittedName>
        <fullName evidence="3">Uncharacterized protein</fullName>
    </submittedName>
</protein>
<proteinExistence type="predicted"/>
<dbReference type="InterPro" id="IPR051733">
    <property type="entry name" value="WD_repeat_DCAF13/WDSOF1"/>
</dbReference>
<dbReference type="PROSITE" id="PS50294">
    <property type="entry name" value="WD_REPEATS_REGION"/>
    <property type="match status" value="1"/>
</dbReference>
<dbReference type="InterPro" id="IPR001680">
    <property type="entry name" value="WD40_rpt"/>
</dbReference>
<dbReference type="EMBL" id="ASPP01004693">
    <property type="protein sequence ID" value="ETO31799.1"/>
    <property type="molecule type" value="Genomic_DNA"/>
</dbReference>
<comment type="caution">
    <text evidence="3">The sequence shown here is derived from an EMBL/GenBank/DDBJ whole genome shotgun (WGS) entry which is preliminary data.</text>
</comment>
<dbReference type="PANTHER" id="PTHR22851:SF0">
    <property type="entry name" value="DDB1- AND CUL4-ASSOCIATED FACTOR 13"/>
    <property type="match status" value="1"/>
</dbReference>
<dbReference type="SMART" id="SM00320">
    <property type="entry name" value="WD40"/>
    <property type="match status" value="2"/>
</dbReference>
<organism evidence="3 4">
    <name type="scientific">Reticulomyxa filosa</name>
    <dbReference type="NCBI Taxonomy" id="46433"/>
    <lineage>
        <taxon>Eukaryota</taxon>
        <taxon>Sar</taxon>
        <taxon>Rhizaria</taxon>
        <taxon>Retaria</taxon>
        <taxon>Foraminifera</taxon>
        <taxon>Monothalamids</taxon>
        <taxon>Reticulomyxidae</taxon>
        <taxon>Reticulomyxa</taxon>
    </lineage>
</organism>
<keyword evidence="2" id="KW-0812">Transmembrane</keyword>
<gene>
    <name evidence="3" type="ORF">RFI_05321</name>
</gene>
<dbReference type="PANTHER" id="PTHR22851">
    <property type="entry name" value="U3 SMALL NUCLEOLAR RNA U3 SNORNA ASSOCIATED PROTEIN"/>
    <property type="match status" value="1"/>
</dbReference>